<dbReference type="Pfam" id="PF13560">
    <property type="entry name" value="HTH_31"/>
    <property type="match status" value="1"/>
</dbReference>
<comment type="caution">
    <text evidence="2">The sequence shown here is derived from an EMBL/GenBank/DDBJ whole genome shotgun (WGS) entry which is preliminary data.</text>
</comment>
<dbReference type="AlphaFoldDB" id="A0A5S5CYP2"/>
<dbReference type="Gene3D" id="3.30.450.180">
    <property type="match status" value="1"/>
</dbReference>
<protein>
    <submittedName>
        <fullName evidence="2">Helix-turn-helix protein</fullName>
    </submittedName>
</protein>
<feature type="domain" description="HTH cro/C1-type" evidence="1">
    <location>
        <begin position="33"/>
        <end position="80"/>
    </location>
</feature>
<keyword evidence="3" id="KW-1185">Reference proteome</keyword>
<name>A0A5S5CYP2_9ACTN</name>
<evidence type="ECO:0000313" key="2">
    <source>
        <dbReference type="EMBL" id="TYP88128.1"/>
    </source>
</evidence>
<dbReference type="InterPro" id="IPR001387">
    <property type="entry name" value="Cro/C1-type_HTH"/>
</dbReference>
<sequence>MTGELGNFLRSRREAVRPEDVGLAAGSRRRTPGLRRAELATLAGISVEYLVRLEQGRDTRPSVQVLAALATALRMDDADRDHLQQLATVSQGTELCTQGGVSAARHVRSPVRTLLDRLDPAPAVVVNHLLDVLAWNSAYDRLSRPLGLLDGEVPNLLWYTATDARAREAYPDWSEVLDEQVAFLHGFRRGDPATDALAERISTVAGSTFSDRWKQRPLAQRRSRVTAIAHPDVGALRLVLEPLELTDGDYQRLVVHLPADTASAERLDRLAGRRPGALRSVSS</sequence>
<dbReference type="PANTHER" id="PTHR35010">
    <property type="entry name" value="BLL4672 PROTEIN-RELATED"/>
    <property type="match status" value="1"/>
</dbReference>
<organism evidence="2 3">
    <name type="scientific">Blastococcus xanthinilyticus</name>
    <dbReference type="NCBI Taxonomy" id="1564164"/>
    <lineage>
        <taxon>Bacteria</taxon>
        <taxon>Bacillati</taxon>
        <taxon>Actinomycetota</taxon>
        <taxon>Actinomycetes</taxon>
        <taxon>Geodermatophilales</taxon>
        <taxon>Geodermatophilaceae</taxon>
        <taxon>Blastococcus</taxon>
    </lineage>
</organism>
<dbReference type="CDD" id="cd00093">
    <property type="entry name" value="HTH_XRE"/>
    <property type="match status" value="1"/>
</dbReference>
<dbReference type="EMBL" id="VNHW01000005">
    <property type="protein sequence ID" value="TYP88128.1"/>
    <property type="molecule type" value="Genomic_DNA"/>
</dbReference>
<evidence type="ECO:0000259" key="1">
    <source>
        <dbReference type="PROSITE" id="PS50943"/>
    </source>
</evidence>
<dbReference type="PANTHER" id="PTHR35010:SF2">
    <property type="entry name" value="BLL4672 PROTEIN"/>
    <property type="match status" value="1"/>
</dbReference>
<gene>
    <name evidence="2" type="ORF">BD833_105305</name>
</gene>
<dbReference type="Pfam" id="PF17765">
    <property type="entry name" value="MLTR_LBD"/>
    <property type="match status" value="1"/>
</dbReference>
<dbReference type="Proteomes" id="UP000322499">
    <property type="component" value="Unassembled WGS sequence"/>
</dbReference>
<reference evidence="2 3" key="1">
    <citation type="submission" date="2019-07" db="EMBL/GenBank/DDBJ databases">
        <title>Genomic Encyclopedia of Archaeal and Bacterial Type Strains, Phase II (KMG-II): from individual species to whole genera.</title>
        <authorList>
            <person name="Goeker M."/>
        </authorList>
    </citation>
    <scope>NUCLEOTIDE SEQUENCE [LARGE SCALE GENOMIC DNA]</scope>
    <source>
        <strain evidence="2 3">DSM 46842</strain>
    </source>
</reference>
<dbReference type="InterPro" id="IPR010982">
    <property type="entry name" value="Lambda_DNA-bd_dom_sf"/>
</dbReference>
<proteinExistence type="predicted"/>
<dbReference type="PROSITE" id="PS50943">
    <property type="entry name" value="HTH_CROC1"/>
    <property type="match status" value="1"/>
</dbReference>
<dbReference type="InterPro" id="IPR041413">
    <property type="entry name" value="MLTR_LBD"/>
</dbReference>
<dbReference type="SMART" id="SM00530">
    <property type="entry name" value="HTH_XRE"/>
    <property type="match status" value="1"/>
</dbReference>
<dbReference type="RefSeq" id="WP_208092557.1">
    <property type="nucleotide sequence ID" value="NZ_VNHW01000005.1"/>
</dbReference>
<dbReference type="Gene3D" id="1.10.260.40">
    <property type="entry name" value="lambda repressor-like DNA-binding domains"/>
    <property type="match status" value="1"/>
</dbReference>
<dbReference type="SUPFAM" id="SSF47413">
    <property type="entry name" value="lambda repressor-like DNA-binding domains"/>
    <property type="match status" value="1"/>
</dbReference>
<dbReference type="GO" id="GO:0003677">
    <property type="term" value="F:DNA binding"/>
    <property type="evidence" value="ECO:0007669"/>
    <property type="project" value="InterPro"/>
</dbReference>
<evidence type="ECO:0000313" key="3">
    <source>
        <dbReference type="Proteomes" id="UP000322499"/>
    </source>
</evidence>
<accession>A0A5S5CYP2</accession>